<keyword evidence="3" id="KW-1185">Reference proteome</keyword>
<evidence type="ECO:0000313" key="3">
    <source>
        <dbReference type="Proteomes" id="UP001054252"/>
    </source>
</evidence>
<dbReference type="Pfam" id="PF03732">
    <property type="entry name" value="Retrotrans_gag"/>
    <property type="match status" value="1"/>
</dbReference>
<gene>
    <name evidence="2" type="ORF">SLEP1_g53230</name>
</gene>
<dbReference type="PANTHER" id="PTHR33223">
    <property type="entry name" value="CCHC-TYPE DOMAIN-CONTAINING PROTEIN"/>
    <property type="match status" value="1"/>
</dbReference>
<dbReference type="InterPro" id="IPR005162">
    <property type="entry name" value="Retrotrans_gag_dom"/>
</dbReference>
<dbReference type="EMBL" id="BPVZ01000205">
    <property type="protein sequence ID" value="GKV46231.1"/>
    <property type="molecule type" value="Genomic_DNA"/>
</dbReference>
<protein>
    <recommendedName>
        <fullName evidence="1">Retrotransposon gag domain-containing protein</fullName>
    </recommendedName>
</protein>
<proteinExistence type="predicted"/>
<reference evidence="2 3" key="1">
    <citation type="journal article" date="2021" name="Commun. Biol.">
        <title>The genome of Shorea leprosula (Dipterocarpaceae) highlights the ecological relevance of drought in aseasonal tropical rainforests.</title>
        <authorList>
            <person name="Ng K.K.S."/>
            <person name="Kobayashi M.J."/>
            <person name="Fawcett J.A."/>
            <person name="Hatakeyama M."/>
            <person name="Paape T."/>
            <person name="Ng C.H."/>
            <person name="Ang C.C."/>
            <person name="Tnah L.H."/>
            <person name="Lee C.T."/>
            <person name="Nishiyama T."/>
            <person name="Sese J."/>
            <person name="O'Brien M.J."/>
            <person name="Copetti D."/>
            <person name="Mohd Noor M.I."/>
            <person name="Ong R.C."/>
            <person name="Putra M."/>
            <person name="Sireger I.Z."/>
            <person name="Indrioko S."/>
            <person name="Kosugi Y."/>
            <person name="Izuno A."/>
            <person name="Isagi Y."/>
            <person name="Lee S.L."/>
            <person name="Shimizu K.K."/>
        </authorList>
    </citation>
    <scope>NUCLEOTIDE SEQUENCE [LARGE SCALE GENOMIC DNA]</scope>
    <source>
        <strain evidence="2">214</strain>
    </source>
</reference>
<sequence>MSEENAATNLEKSTVDGRVDKLEAIMQTMAAILQTISLTLSTLATSSVPSPTPLIPTIPVPPVPTITPGNRAKDPMVTQLQFPSVYENQPLVGESSSHAPQISSLPFETSYPPFEVNNPTLSTTSPLTLNIPPLMGQVPTIQANPLVAMLRPALEDGKSREVDHKLQQLEEALKAMQGPQAYGCPYAHLQMYARKMAPYANDERVFIHYFQDNLSGPASVWFSTLDKKKIRTFKDVSQAFMKQYEYNMSLTPTRDSLQKITKKSNETFKEFAQRWRSEAGKVMPPLTNSEICSLFIKSTTGTFHASLAPCVGYTFAQLVTVGEQIEDGLKTDIIMDFQAIQKQLEQVKMGSAGSTSKKFAPGGRKEDEEALSHISTCHNVANIPYKRRTQMQYTPAYKPTTHSQRRPNFNAHTSLRQQFPSTNKSRQFTKLPIPYDLIDEGKLQFDEAKSTSNITQNPLPPYNAGTMNMVALDEVGKPMLENASFWSLDELLTILTKYGLIQPIAQMSLNVSLAMIDDALVSEKCVAQFEEVIVEDIIDEVCSDDEEYYFGFNNLFGSANMVDPKETRRRILVERAFMEKQPNFHLVHHVKAPMDSHESMSLELVKEESLCDSWGNLTMNALDEEESEFDTGISLVSGSFQANWTAKLLPAAFIFE</sequence>
<name>A0AAV5M8Y3_9ROSI</name>
<comment type="caution">
    <text evidence="2">The sequence shown here is derived from an EMBL/GenBank/DDBJ whole genome shotgun (WGS) entry which is preliminary data.</text>
</comment>
<evidence type="ECO:0000313" key="2">
    <source>
        <dbReference type="EMBL" id="GKV46231.1"/>
    </source>
</evidence>
<dbReference type="PANTHER" id="PTHR33223:SF8">
    <property type="entry name" value="OS04G0172440 PROTEIN"/>
    <property type="match status" value="1"/>
</dbReference>
<dbReference type="AlphaFoldDB" id="A0AAV5M8Y3"/>
<accession>A0AAV5M8Y3</accession>
<feature type="domain" description="Retrotransposon gag" evidence="1">
    <location>
        <begin position="210"/>
        <end position="283"/>
    </location>
</feature>
<evidence type="ECO:0000259" key="1">
    <source>
        <dbReference type="Pfam" id="PF03732"/>
    </source>
</evidence>
<organism evidence="2 3">
    <name type="scientific">Rubroshorea leprosula</name>
    <dbReference type="NCBI Taxonomy" id="152421"/>
    <lineage>
        <taxon>Eukaryota</taxon>
        <taxon>Viridiplantae</taxon>
        <taxon>Streptophyta</taxon>
        <taxon>Embryophyta</taxon>
        <taxon>Tracheophyta</taxon>
        <taxon>Spermatophyta</taxon>
        <taxon>Magnoliopsida</taxon>
        <taxon>eudicotyledons</taxon>
        <taxon>Gunneridae</taxon>
        <taxon>Pentapetalae</taxon>
        <taxon>rosids</taxon>
        <taxon>malvids</taxon>
        <taxon>Malvales</taxon>
        <taxon>Dipterocarpaceae</taxon>
        <taxon>Rubroshorea</taxon>
    </lineage>
</organism>
<dbReference type="Proteomes" id="UP001054252">
    <property type="component" value="Unassembled WGS sequence"/>
</dbReference>